<comment type="caution">
    <text evidence="2">The sequence shown here is derived from an EMBL/GenBank/DDBJ whole genome shotgun (WGS) entry which is preliminary data.</text>
</comment>
<evidence type="ECO:0000313" key="3">
    <source>
        <dbReference type="Proteomes" id="UP000466104"/>
    </source>
</evidence>
<accession>A0A7K0J8M1</accession>
<evidence type="ECO:0000313" key="2">
    <source>
        <dbReference type="EMBL" id="MSS46301.1"/>
    </source>
</evidence>
<dbReference type="Proteomes" id="UP000466104">
    <property type="component" value="Unassembled WGS sequence"/>
</dbReference>
<dbReference type="InterPro" id="IPR025579">
    <property type="entry name" value="DUF4357"/>
</dbReference>
<protein>
    <submittedName>
        <fullName evidence="2">GIY-YIG nuclease family protein</fullName>
    </submittedName>
</protein>
<dbReference type="Pfam" id="PF14267">
    <property type="entry name" value="DUF4357"/>
    <property type="match status" value="1"/>
</dbReference>
<dbReference type="CDD" id="cd10447">
    <property type="entry name" value="GIY-YIG_unchar_2"/>
    <property type="match status" value="1"/>
</dbReference>
<evidence type="ECO:0000259" key="1">
    <source>
        <dbReference type="Pfam" id="PF14267"/>
    </source>
</evidence>
<dbReference type="EMBL" id="VUMG01000003">
    <property type="protein sequence ID" value="MSS46301.1"/>
    <property type="molecule type" value="Genomic_DNA"/>
</dbReference>
<feature type="domain" description="DUF4357" evidence="1">
    <location>
        <begin position="245"/>
        <end position="282"/>
    </location>
</feature>
<proteinExistence type="predicted"/>
<organism evidence="2 3">
    <name type="scientific">Cutibacterium porci</name>
    <dbReference type="NCBI Taxonomy" id="2605781"/>
    <lineage>
        <taxon>Bacteria</taxon>
        <taxon>Bacillati</taxon>
        <taxon>Actinomycetota</taxon>
        <taxon>Actinomycetes</taxon>
        <taxon>Propionibacteriales</taxon>
        <taxon>Propionibacteriaceae</taxon>
        <taxon>Cutibacterium</taxon>
    </lineage>
</organism>
<gene>
    <name evidence="2" type="ORF">FYJ43_09775</name>
</gene>
<reference evidence="2 3" key="1">
    <citation type="submission" date="2019-08" db="EMBL/GenBank/DDBJ databases">
        <title>In-depth cultivation of the pig gut microbiome towards novel bacterial diversity and tailored functional studies.</title>
        <authorList>
            <person name="Wylensek D."/>
            <person name="Hitch T.C.A."/>
            <person name="Clavel T."/>
        </authorList>
    </citation>
    <scope>NUCLEOTIDE SEQUENCE [LARGE SCALE GENOMIC DNA]</scope>
    <source>
        <strain evidence="2 3">WCA-380-WT-3A</strain>
    </source>
</reference>
<keyword evidence="3" id="KW-1185">Reference proteome</keyword>
<name>A0A7K0J8M1_9ACTN</name>
<sequence length="297" mass="32132">MQLFLMDGSPNGRIKCSLDNWVGKVYLIPRTEITRSKDRPELAQTGIYLLFGTDTETGDAFLYAGQARERKNGNGVLARVAEHLSEEKLNYFTHAILIIDSDNSFGPTEISYLENAFYQQALAADRVKAVNSNDPSPGNVTEEKKAALDEFISTAKILIGSLGHRVFDAVDDAKSVTQASSRSASPGAEPLLFLNSAGATGSGRQTTDGFVILKGAQLRADMTHSAPESARKNREKFADRISDSGELIRDTLFTSPSAASDFLTGSSTSGKVLWKTSDGITLRDLEQAELKATTTNL</sequence>
<dbReference type="AlphaFoldDB" id="A0A7K0J8M1"/>